<comment type="caution">
    <text evidence="1">The sequence shown here is derived from an EMBL/GenBank/DDBJ whole genome shotgun (WGS) entry which is preliminary data.</text>
</comment>
<name>A0A8H4XNF7_9HYPO</name>
<evidence type="ECO:0000313" key="1">
    <source>
        <dbReference type="EMBL" id="KAF4981813.1"/>
    </source>
</evidence>
<dbReference type="AlphaFoldDB" id="A0A8H4XNF7"/>
<accession>A0A8H4XNF7</accession>
<sequence length="132" mass="15096">MYLIEDSIKQSVQESEACFYHYSMSHVKFHHRLQESYDATLRLNVYIHVMASAVGVVWPQWMAVTGLIVGVTNFSETMLLALKLSASALLDDMTSEHTQYRVYVRATGRAVRELLRPRLYRSMSFDMVASAA</sequence>
<organism evidence="1 2">
    <name type="scientific">Fusarium zealandicum</name>
    <dbReference type="NCBI Taxonomy" id="1053134"/>
    <lineage>
        <taxon>Eukaryota</taxon>
        <taxon>Fungi</taxon>
        <taxon>Dikarya</taxon>
        <taxon>Ascomycota</taxon>
        <taxon>Pezizomycotina</taxon>
        <taxon>Sordariomycetes</taxon>
        <taxon>Hypocreomycetidae</taxon>
        <taxon>Hypocreales</taxon>
        <taxon>Nectriaceae</taxon>
        <taxon>Fusarium</taxon>
        <taxon>Fusarium staphyleae species complex</taxon>
    </lineage>
</organism>
<protein>
    <submittedName>
        <fullName evidence="1">Uncharacterized protein</fullName>
    </submittedName>
</protein>
<proteinExistence type="predicted"/>
<keyword evidence="2" id="KW-1185">Reference proteome</keyword>
<evidence type="ECO:0000313" key="2">
    <source>
        <dbReference type="Proteomes" id="UP000635477"/>
    </source>
</evidence>
<dbReference type="EMBL" id="JABEYC010000149">
    <property type="protein sequence ID" value="KAF4981813.1"/>
    <property type="molecule type" value="Genomic_DNA"/>
</dbReference>
<reference evidence="1" key="2">
    <citation type="submission" date="2020-05" db="EMBL/GenBank/DDBJ databases">
        <authorList>
            <person name="Kim H.-S."/>
            <person name="Proctor R.H."/>
            <person name="Brown D.W."/>
        </authorList>
    </citation>
    <scope>NUCLEOTIDE SEQUENCE</scope>
    <source>
        <strain evidence="1">NRRL 22465</strain>
    </source>
</reference>
<dbReference type="Proteomes" id="UP000635477">
    <property type="component" value="Unassembled WGS sequence"/>
</dbReference>
<reference evidence="1" key="1">
    <citation type="journal article" date="2020" name="BMC Genomics">
        <title>Correction to: Identification and distribution of gene clusters required for synthesis of sphingolipid metabolism inhibitors in diverse species of the filamentous fungus Fusarium.</title>
        <authorList>
            <person name="Kim H.S."/>
            <person name="Lohmar J.M."/>
            <person name="Busman M."/>
            <person name="Brown D.W."/>
            <person name="Naumann T.A."/>
            <person name="Divon H.H."/>
            <person name="Lysoe E."/>
            <person name="Uhlig S."/>
            <person name="Proctor R.H."/>
        </authorList>
    </citation>
    <scope>NUCLEOTIDE SEQUENCE</scope>
    <source>
        <strain evidence="1">NRRL 22465</strain>
    </source>
</reference>
<gene>
    <name evidence="1" type="ORF">FZEAL_2440</name>
</gene>